<keyword evidence="1" id="KW-0732">Signal</keyword>
<dbReference type="Proteomes" id="UP001449657">
    <property type="component" value="Chromosome"/>
</dbReference>
<dbReference type="EMBL" id="CP150096">
    <property type="protein sequence ID" value="WZN45306.1"/>
    <property type="molecule type" value="Genomic_DNA"/>
</dbReference>
<proteinExistence type="predicted"/>
<gene>
    <name evidence="2" type="ORF">WJU22_20615</name>
</gene>
<reference evidence="2 3" key="1">
    <citation type="submission" date="2024-03" db="EMBL/GenBank/DDBJ databases">
        <title>Chitinophaga caseinilytica sp. nov., a casein hydrolysing bacterium isolated from forest soil.</title>
        <authorList>
            <person name="Lee D.S."/>
            <person name="Han D.M."/>
            <person name="Baek J.H."/>
            <person name="Choi D.G."/>
            <person name="Jeon J.H."/>
            <person name="Jeon C.O."/>
        </authorList>
    </citation>
    <scope>NUCLEOTIDE SEQUENCE [LARGE SCALE GENOMIC DNA]</scope>
    <source>
        <strain evidence="2 3">KACC 19118</strain>
    </source>
</reference>
<sequence>MKTILKLAMASMSLLFLPALLKAQSNNILDVVNAERKFEKHLKNAADPCNDFVISYMESSSNGLGGGSTLCNHPYDFDDYVNTFRAWLNQPFSVGAITLHYEVWDGFGNIVSQGNIYNFSDTNSYALPATLPVGFYSIIATVTVSGCPDASEYYELPIEYANCGGK</sequence>
<organism evidence="2 3">
    <name type="scientific">Chitinophaga caseinilytica</name>
    <dbReference type="NCBI Taxonomy" id="2267521"/>
    <lineage>
        <taxon>Bacteria</taxon>
        <taxon>Pseudomonadati</taxon>
        <taxon>Bacteroidota</taxon>
        <taxon>Chitinophagia</taxon>
        <taxon>Chitinophagales</taxon>
        <taxon>Chitinophagaceae</taxon>
        <taxon>Chitinophaga</taxon>
    </lineage>
</organism>
<feature type="chain" id="PRO_5046685368" evidence="1">
    <location>
        <begin position="24"/>
        <end position="166"/>
    </location>
</feature>
<feature type="signal peptide" evidence="1">
    <location>
        <begin position="1"/>
        <end position="23"/>
    </location>
</feature>
<protein>
    <submittedName>
        <fullName evidence="2">Uncharacterized protein</fullName>
    </submittedName>
</protein>
<evidence type="ECO:0000256" key="1">
    <source>
        <dbReference type="SAM" id="SignalP"/>
    </source>
</evidence>
<keyword evidence="3" id="KW-1185">Reference proteome</keyword>
<accession>A0ABZ2YZ74</accession>
<evidence type="ECO:0000313" key="2">
    <source>
        <dbReference type="EMBL" id="WZN45306.1"/>
    </source>
</evidence>
<name>A0ABZ2YZ74_9BACT</name>
<dbReference type="RefSeq" id="WP_341840059.1">
    <property type="nucleotide sequence ID" value="NZ_CP149792.1"/>
</dbReference>
<evidence type="ECO:0000313" key="3">
    <source>
        <dbReference type="Proteomes" id="UP001449657"/>
    </source>
</evidence>